<evidence type="ECO:0000259" key="6">
    <source>
        <dbReference type="Pfam" id="PF06803"/>
    </source>
</evidence>
<comment type="subcellular location">
    <subcellularLocation>
        <location evidence="1">Endomembrane system</location>
        <topology evidence="1">Multi-pass membrane protein</topology>
    </subcellularLocation>
</comment>
<reference evidence="8" key="1">
    <citation type="submission" date="2016-10" db="EMBL/GenBank/DDBJ databases">
        <authorList>
            <person name="Varghese N."/>
            <person name="Submissions S."/>
        </authorList>
    </citation>
    <scope>NUCLEOTIDE SEQUENCE [LARGE SCALE GENOMIC DNA]</scope>
    <source>
        <strain evidence="8">DSM 19326</strain>
    </source>
</reference>
<evidence type="ECO:0000313" key="8">
    <source>
        <dbReference type="Proteomes" id="UP000198555"/>
    </source>
</evidence>
<evidence type="ECO:0000256" key="2">
    <source>
        <dbReference type="ARBA" id="ARBA00022692"/>
    </source>
</evidence>
<gene>
    <name evidence="7" type="ORF">SAMN05421793_13523</name>
</gene>
<name>A0A1H6LCQ8_9FLAO</name>
<keyword evidence="8" id="KW-1185">Reference proteome</keyword>
<evidence type="ECO:0000256" key="5">
    <source>
        <dbReference type="SAM" id="Phobius"/>
    </source>
</evidence>
<dbReference type="Pfam" id="PF06803">
    <property type="entry name" value="DUF1232"/>
    <property type="match status" value="1"/>
</dbReference>
<proteinExistence type="predicted"/>
<dbReference type="STRING" id="420404.SAMN05421793_13523"/>
<dbReference type="AlphaFoldDB" id="A0A1H6LCQ8"/>
<dbReference type="GO" id="GO:0012505">
    <property type="term" value="C:endomembrane system"/>
    <property type="evidence" value="ECO:0007669"/>
    <property type="project" value="UniProtKB-SubCell"/>
</dbReference>
<evidence type="ECO:0000256" key="1">
    <source>
        <dbReference type="ARBA" id="ARBA00004127"/>
    </source>
</evidence>
<feature type="domain" description="DUF1232" evidence="6">
    <location>
        <begin position="44"/>
        <end position="79"/>
    </location>
</feature>
<accession>A0A1H6LCQ8</accession>
<organism evidence="7 8">
    <name type="scientific">Epilithonimonas hominis</name>
    <dbReference type="NCBI Taxonomy" id="420404"/>
    <lineage>
        <taxon>Bacteria</taxon>
        <taxon>Pseudomonadati</taxon>
        <taxon>Bacteroidota</taxon>
        <taxon>Flavobacteriia</taxon>
        <taxon>Flavobacteriales</taxon>
        <taxon>Weeksellaceae</taxon>
        <taxon>Chryseobacterium group</taxon>
        <taxon>Epilithonimonas</taxon>
    </lineage>
</organism>
<keyword evidence="4 5" id="KW-0472">Membrane</keyword>
<evidence type="ECO:0000256" key="4">
    <source>
        <dbReference type="ARBA" id="ARBA00023136"/>
    </source>
</evidence>
<dbReference type="RefSeq" id="WP_089770596.1">
    <property type="nucleotide sequence ID" value="NZ_FNWX01000035.1"/>
</dbReference>
<keyword evidence="3 5" id="KW-1133">Transmembrane helix</keyword>
<keyword evidence="2 5" id="KW-0812">Transmembrane</keyword>
<dbReference type="Proteomes" id="UP000198555">
    <property type="component" value="Unassembled WGS sequence"/>
</dbReference>
<evidence type="ECO:0000313" key="7">
    <source>
        <dbReference type="EMBL" id="SEH82422.1"/>
    </source>
</evidence>
<protein>
    <submittedName>
        <fullName evidence="7">Uncharacterized membrane protein YkvA, DUF1232 family</fullName>
    </submittedName>
</protein>
<sequence>MKHSKFKLAQEAIKHKGFLQKIPAAVRMIKSWRKGVYKMKVTDILLPALALLYVISPIDLIPDFVLGIGALDDLAILAFAIPLLLKEVDKFLLWESQKKNPNVIDAEIVE</sequence>
<dbReference type="InterPro" id="IPR010652">
    <property type="entry name" value="DUF1232"/>
</dbReference>
<feature type="transmembrane region" description="Helical" evidence="5">
    <location>
        <begin position="37"/>
        <end position="58"/>
    </location>
</feature>
<evidence type="ECO:0000256" key="3">
    <source>
        <dbReference type="ARBA" id="ARBA00022989"/>
    </source>
</evidence>
<dbReference type="EMBL" id="FNWX01000035">
    <property type="protein sequence ID" value="SEH82422.1"/>
    <property type="molecule type" value="Genomic_DNA"/>
</dbReference>